<evidence type="ECO:0000256" key="5">
    <source>
        <dbReference type="RuleBase" id="RU000363"/>
    </source>
</evidence>
<dbReference type="GO" id="GO:0004090">
    <property type="term" value="F:carbonyl reductase (NADPH) activity"/>
    <property type="evidence" value="ECO:0007669"/>
    <property type="project" value="TreeGrafter"/>
</dbReference>
<dbReference type="InterPro" id="IPR036291">
    <property type="entry name" value="NAD(P)-bd_dom_sf"/>
</dbReference>
<accession>A0AAV4WR64</accession>
<sequence>MEKKFSGKRALVTGAGRGIGKAIVIELVKQGAHVVALSLTQKNLDKLKEEIPEIETVSVDAKNWKETESVVKKLGPIDLLVNNAGVISLQQIGSITEEEVDNCFAVNVKAVINISQIIAKGMIERGTGGSIVNISSQAAIIALPNHATYCASKGALDQIMKVMALELGPHKIRVNSVNPTAVLTEMLDKTAIKSYGEGKSVEDALKAKIPLKKFCDVDDVVKATLFLLSDDAGMTTGAQLPLEGGYIIQ</sequence>
<reference evidence="6 7" key="1">
    <citation type="submission" date="2021-06" db="EMBL/GenBank/DDBJ databases">
        <title>Caerostris extrusa draft genome.</title>
        <authorList>
            <person name="Kono N."/>
            <person name="Arakawa K."/>
        </authorList>
    </citation>
    <scope>NUCLEOTIDE SEQUENCE [LARGE SCALE GENOMIC DNA]</scope>
</reference>
<evidence type="ECO:0000256" key="3">
    <source>
        <dbReference type="ARBA" id="ARBA00022857"/>
    </source>
</evidence>
<evidence type="ECO:0000313" key="7">
    <source>
        <dbReference type="Proteomes" id="UP001054945"/>
    </source>
</evidence>
<name>A0AAV4WR64_CAEEX</name>
<dbReference type="InterPro" id="IPR020904">
    <property type="entry name" value="Sc_DH/Rdtase_CS"/>
</dbReference>
<keyword evidence="3" id="KW-0521">NADP</keyword>
<dbReference type="Proteomes" id="UP001054945">
    <property type="component" value="Unassembled WGS sequence"/>
</dbReference>
<dbReference type="GO" id="GO:0050038">
    <property type="term" value="F:L-xylulose reductase (NADPH) activity"/>
    <property type="evidence" value="ECO:0007669"/>
    <property type="project" value="TreeGrafter"/>
</dbReference>
<dbReference type="GO" id="GO:0005997">
    <property type="term" value="P:xylulose metabolic process"/>
    <property type="evidence" value="ECO:0007669"/>
    <property type="project" value="TreeGrafter"/>
</dbReference>
<dbReference type="PROSITE" id="PS00061">
    <property type="entry name" value="ADH_SHORT"/>
    <property type="match status" value="1"/>
</dbReference>
<keyword evidence="4" id="KW-0560">Oxidoreductase</keyword>
<keyword evidence="7" id="KW-1185">Reference proteome</keyword>
<dbReference type="PRINTS" id="PR00081">
    <property type="entry name" value="GDHRDH"/>
</dbReference>
<evidence type="ECO:0000256" key="1">
    <source>
        <dbReference type="ARBA" id="ARBA00006484"/>
    </source>
</evidence>
<dbReference type="InterPro" id="IPR051737">
    <property type="entry name" value="L-xylulose/Carbonyl_redctase"/>
</dbReference>
<dbReference type="PRINTS" id="PR00080">
    <property type="entry name" value="SDRFAMILY"/>
</dbReference>
<dbReference type="SUPFAM" id="SSF51735">
    <property type="entry name" value="NAD(P)-binding Rossmann-fold domains"/>
    <property type="match status" value="1"/>
</dbReference>
<proteinExistence type="inferred from homology"/>
<dbReference type="PANTHER" id="PTHR44252">
    <property type="entry name" value="D-ERYTHRULOSE REDUCTASE"/>
    <property type="match status" value="1"/>
</dbReference>
<evidence type="ECO:0008006" key="8">
    <source>
        <dbReference type="Google" id="ProtNLM"/>
    </source>
</evidence>
<comment type="caution">
    <text evidence="6">The sequence shown here is derived from an EMBL/GenBank/DDBJ whole genome shotgun (WGS) entry which is preliminary data.</text>
</comment>
<dbReference type="GO" id="GO:0006006">
    <property type="term" value="P:glucose metabolic process"/>
    <property type="evidence" value="ECO:0007669"/>
    <property type="project" value="TreeGrafter"/>
</dbReference>
<comment type="similarity">
    <text evidence="1 5">Belongs to the short-chain dehydrogenases/reductases (SDR) family.</text>
</comment>
<dbReference type="EMBL" id="BPLR01016600">
    <property type="protein sequence ID" value="GIY84986.1"/>
    <property type="molecule type" value="Genomic_DNA"/>
</dbReference>
<protein>
    <recommendedName>
        <fullName evidence="8">L-xylulose reductase</fullName>
    </recommendedName>
</protein>
<evidence type="ECO:0000313" key="6">
    <source>
        <dbReference type="EMBL" id="GIY84986.1"/>
    </source>
</evidence>
<dbReference type="FunFam" id="3.40.50.720:FF:000214">
    <property type="entry name" value="L-xylulose reductase"/>
    <property type="match status" value="1"/>
</dbReference>
<gene>
    <name evidence="6" type="primary">DCXR</name>
    <name evidence="6" type="ORF">CEXT_375441</name>
</gene>
<organism evidence="6 7">
    <name type="scientific">Caerostris extrusa</name>
    <name type="common">Bark spider</name>
    <name type="synonym">Caerostris bankana</name>
    <dbReference type="NCBI Taxonomy" id="172846"/>
    <lineage>
        <taxon>Eukaryota</taxon>
        <taxon>Metazoa</taxon>
        <taxon>Ecdysozoa</taxon>
        <taxon>Arthropoda</taxon>
        <taxon>Chelicerata</taxon>
        <taxon>Arachnida</taxon>
        <taxon>Araneae</taxon>
        <taxon>Araneomorphae</taxon>
        <taxon>Entelegynae</taxon>
        <taxon>Araneoidea</taxon>
        <taxon>Araneidae</taxon>
        <taxon>Caerostris</taxon>
    </lineage>
</organism>
<evidence type="ECO:0000256" key="2">
    <source>
        <dbReference type="ARBA" id="ARBA00011881"/>
    </source>
</evidence>
<dbReference type="PANTHER" id="PTHR44252:SF3">
    <property type="entry name" value="D-ERYTHRULOSE REDUCTASE-RELATED"/>
    <property type="match status" value="1"/>
</dbReference>
<dbReference type="Gene3D" id="3.40.50.720">
    <property type="entry name" value="NAD(P)-binding Rossmann-like Domain"/>
    <property type="match status" value="1"/>
</dbReference>
<evidence type="ECO:0000256" key="4">
    <source>
        <dbReference type="ARBA" id="ARBA00023002"/>
    </source>
</evidence>
<comment type="subunit">
    <text evidence="2">Homotetramer.</text>
</comment>
<dbReference type="InterPro" id="IPR002347">
    <property type="entry name" value="SDR_fam"/>
</dbReference>
<dbReference type="Pfam" id="PF00106">
    <property type="entry name" value="adh_short"/>
    <property type="match status" value="1"/>
</dbReference>
<dbReference type="AlphaFoldDB" id="A0AAV4WR64"/>